<feature type="compositionally biased region" description="Acidic residues" evidence="9">
    <location>
        <begin position="365"/>
        <end position="383"/>
    </location>
</feature>
<dbReference type="GO" id="GO:0042799">
    <property type="term" value="F:histone H4K20 methyltransferase activity"/>
    <property type="evidence" value="ECO:0007669"/>
    <property type="project" value="UniProtKB-ARBA"/>
</dbReference>
<dbReference type="GO" id="GO:0005634">
    <property type="term" value="C:nucleus"/>
    <property type="evidence" value="ECO:0007669"/>
    <property type="project" value="UniProtKB-SubCell"/>
</dbReference>
<evidence type="ECO:0000256" key="7">
    <source>
        <dbReference type="ARBA" id="ARBA00022853"/>
    </source>
</evidence>
<dbReference type="InterPro" id="IPR001214">
    <property type="entry name" value="SET_dom"/>
</dbReference>
<gene>
    <name evidence="11" type="ORF">E3P90_00592</name>
</gene>
<dbReference type="PANTHER" id="PTHR12977">
    <property type="entry name" value="SUPPRESSOR OF VARIEGATION 4-20-RELATED"/>
    <property type="match status" value="1"/>
</dbReference>
<evidence type="ECO:0000256" key="5">
    <source>
        <dbReference type="ARBA" id="ARBA00022679"/>
    </source>
</evidence>
<keyword evidence="6" id="KW-0949">S-adenosyl-L-methionine</keyword>
<evidence type="ECO:0000256" key="9">
    <source>
        <dbReference type="SAM" id="MobiDB-lite"/>
    </source>
</evidence>
<comment type="caution">
    <text evidence="11">The sequence shown here is derived from an EMBL/GenBank/DDBJ whole genome shotgun (WGS) entry which is preliminary data.</text>
</comment>
<dbReference type="AlphaFoldDB" id="A0A4T0G387"/>
<dbReference type="Proteomes" id="UP000306954">
    <property type="component" value="Unassembled WGS sequence"/>
</dbReference>
<dbReference type="SMART" id="SM00317">
    <property type="entry name" value="SET"/>
    <property type="match status" value="1"/>
</dbReference>
<keyword evidence="7" id="KW-0156">Chromatin regulator</keyword>
<feature type="region of interest" description="Disordered" evidence="9">
    <location>
        <begin position="280"/>
        <end position="303"/>
    </location>
</feature>
<evidence type="ECO:0000259" key="10">
    <source>
        <dbReference type="PROSITE" id="PS50280"/>
    </source>
</evidence>
<dbReference type="Pfam" id="PF00856">
    <property type="entry name" value="SET"/>
    <property type="match status" value="1"/>
</dbReference>
<dbReference type="Gene3D" id="1.10.10.1700">
    <property type="entry name" value="Histone-lysine N-methyltransferase"/>
    <property type="match status" value="1"/>
</dbReference>
<dbReference type="EMBL" id="SPOF01000005">
    <property type="protein sequence ID" value="TIB16062.1"/>
    <property type="molecule type" value="Genomic_DNA"/>
</dbReference>
<evidence type="ECO:0000313" key="11">
    <source>
        <dbReference type="EMBL" id="TIB16062.1"/>
    </source>
</evidence>
<name>A0A4T0G387_WALIC</name>
<evidence type="ECO:0000256" key="8">
    <source>
        <dbReference type="ARBA" id="ARBA00023242"/>
    </source>
</evidence>
<dbReference type="Gene3D" id="2.170.270.10">
    <property type="entry name" value="SET domain"/>
    <property type="match status" value="1"/>
</dbReference>
<accession>A0A4T0G387</accession>
<evidence type="ECO:0000256" key="1">
    <source>
        <dbReference type="ARBA" id="ARBA00004123"/>
    </source>
</evidence>
<protein>
    <recommendedName>
        <fullName evidence="10">SET domain-containing protein</fullName>
    </recommendedName>
</protein>
<keyword evidence="4" id="KW-0489">Methyltransferase</keyword>
<reference evidence="11 12" key="1">
    <citation type="submission" date="2019-03" db="EMBL/GenBank/DDBJ databases">
        <title>Sequencing 23 genomes of Wallemia ichthyophaga.</title>
        <authorList>
            <person name="Gostincar C."/>
        </authorList>
    </citation>
    <scope>NUCLEOTIDE SEQUENCE [LARGE SCALE GENOMIC DNA]</scope>
    <source>
        <strain evidence="11 12">EXF-8621</strain>
    </source>
</reference>
<evidence type="ECO:0000256" key="4">
    <source>
        <dbReference type="ARBA" id="ARBA00022603"/>
    </source>
</evidence>
<dbReference type="InterPro" id="IPR046341">
    <property type="entry name" value="SET_dom_sf"/>
</dbReference>
<dbReference type="InterPro" id="IPR039977">
    <property type="entry name" value="Suv4-20/Set9"/>
</dbReference>
<sequence length="383" mass="43175">MMVAVVHSSLPRTSMSTSTSLDHLSQCDSIISSILIDLVWGFNVVKPAQCRLDLGHSKDTIIDMVSRLNYNTARLDQGLLELTSIKDYLRRKRILFKSLFKDHLHVYTLLFHPSTPFEVCFNRRLSSLTHKEEYSLIATKNIPSNTPVKNCLATLTKITPKQDQILTDSNNDWSVLTSLSSGTRIFLGPARFANHDCNNNCQLQRTKDHINLVTIRCIRKGDEILLNYGPHYFGENNEKCFCRSCEAGCMGAFRHANSANSVNSPVDNQLRTRFNSYIRSSTNSSTNHSRSRSLSSGSSSLTPLSSAPSCLDEMLCQNNHCTNEKLPDSAECYTCDIHRRIYKNSWPMRSRPVDTIHTPTNQNQDSEDSAVSEDSTDSDFMSE</sequence>
<dbReference type="SUPFAM" id="SSF82199">
    <property type="entry name" value="SET domain"/>
    <property type="match status" value="1"/>
</dbReference>
<evidence type="ECO:0000256" key="6">
    <source>
        <dbReference type="ARBA" id="ARBA00022691"/>
    </source>
</evidence>
<organism evidence="11 12">
    <name type="scientific">Wallemia ichthyophaga</name>
    <dbReference type="NCBI Taxonomy" id="245174"/>
    <lineage>
        <taxon>Eukaryota</taxon>
        <taxon>Fungi</taxon>
        <taxon>Dikarya</taxon>
        <taxon>Basidiomycota</taxon>
        <taxon>Wallemiomycotina</taxon>
        <taxon>Wallemiomycetes</taxon>
        <taxon>Wallemiales</taxon>
        <taxon>Wallemiaceae</taxon>
        <taxon>Wallemia</taxon>
    </lineage>
</organism>
<evidence type="ECO:0000313" key="12">
    <source>
        <dbReference type="Proteomes" id="UP000306954"/>
    </source>
</evidence>
<dbReference type="PANTHER" id="PTHR12977:SF4">
    <property type="entry name" value="HISTONE-LYSINE N-METHYLTRANSFERASE KMT5B"/>
    <property type="match status" value="1"/>
</dbReference>
<feature type="domain" description="SET" evidence="10">
    <location>
        <begin position="115"/>
        <end position="229"/>
    </location>
</feature>
<evidence type="ECO:0000256" key="2">
    <source>
        <dbReference type="ARBA" id="ARBA00004286"/>
    </source>
</evidence>
<dbReference type="GO" id="GO:0032259">
    <property type="term" value="P:methylation"/>
    <property type="evidence" value="ECO:0007669"/>
    <property type="project" value="UniProtKB-KW"/>
</dbReference>
<feature type="region of interest" description="Disordered" evidence="9">
    <location>
        <begin position="349"/>
        <end position="383"/>
    </location>
</feature>
<dbReference type="InterPro" id="IPR041938">
    <property type="entry name" value="Hist-Lys_N-MTase_N"/>
</dbReference>
<proteinExistence type="predicted"/>
<keyword evidence="5" id="KW-0808">Transferase</keyword>
<keyword evidence="8" id="KW-0539">Nucleus</keyword>
<keyword evidence="3" id="KW-0158">Chromosome</keyword>
<dbReference type="PROSITE" id="PS50280">
    <property type="entry name" value="SET"/>
    <property type="match status" value="1"/>
</dbReference>
<comment type="subcellular location">
    <subcellularLocation>
        <location evidence="2">Chromosome</location>
    </subcellularLocation>
    <subcellularLocation>
        <location evidence="1">Nucleus</location>
    </subcellularLocation>
</comment>
<dbReference type="GO" id="GO:0005694">
    <property type="term" value="C:chromosome"/>
    <property type="evidence" value="ECO:0007669"/>
    <property type="project" value="UniProtKB-SubCell"/>
</dbReference>
<evidence type="ECO:0000256" key="3">
    <source>
        <dbReference type="ARBA" id="ARBA00022454"/>
    </source>
</evidence>